<comment type="subunit">
    <text evidence="15">Efficient DNA binding requires dimerization with another bHLH protein.</text>
</comment>
<dbReference type="Pfam" id="PF00059">
    <property type="entry name" value="Lectin_C"/>
    <property type="match status" value="1"/>
</dbReference>
<dbReference type="SUPFAM" id="SSF49265">
    <property type="entry name" value="Fibronectin type III"/>
    <property type="match status" value="12"/>
</dbReference>
<dbReference type="SUPFAM" id="SSF47459">
    <property type="entry name" value="HLH, helix-loop-helix DNA-binding domain"/>
    <property type="match status" value="2"/>
</dbReference>
<dbReference type="GO" id="GO:0003677">
    <property type="term" value="F:DNA binding"/>
    <property type="evidence" value="ECO:0007669"/>
    <property type="project" value="UniProtKB-KW"/>
</dbReference>
<dbReference type="GO" id="GO:0043235">
    <property type="term" value="C:receptor complex"/>
    <property type="evidence" value="ECO:0007669"/>
    <property type="project" value="TreeGrafter"/>
</dbReference>
<gene>
    <name evidence="23" type="ORF">E5288_WYG013716</name>
</gene>
<dbReference type="InterPro" id="IPR002546">
    <property type="entry name" value="MyoD_N"/>
</dbReference>
<sequence>MRLWLKMEKSIILLLCIQYVAKISRSFHYTPKNKQTAVFIEWDEFPKGGSPEFYFLKYQLVNNFAQKNVQKILAEPPKFPKSILTLEENEDYDIIIQSVKYGQILSGVSARNIKTVATSTSVSFNWSVLSSNDILVSISLNNSSQIMQNVMFYEWDDLKPATLYVFTLEFKQIMKCYIAESIFNKSVFLLVGSCSQGWVALKNSCYRISKESKPWNIAQQYCKLSLSSAHLVDIKNEEEKKFVFSHLRSKNQIIIWTGLNDFKKEGHLTWTDGSSFDLKENEILSFPLLPKNETDCYILQQNSTGSNYFFTGFFCYIPLPYICEYESPSLQEDLLFYIKDVGTTEVVFSWNNLSAWNNLNKWLKLGYKIIIKYYLDCTEEQHFESMPPDTTEKAITQLYPGRVYRFLFSAINEWEAKTTLSPVFVVETRPLSPQNGTVTYVTPTEIFLHWDAPDPVSFDHYLVVILDAENAKSEEVFVEKPNTSTTIGNLKFFHHYLIYLFSVAERGTLSYFEKPISAITGINPPQKICVKPEDVDEDSIILQWEPPQDSHEVYIQIKSIADTREIRKLFVKDANRCKIDHLIPGMTYDIGMATVMNGNLSELVTIQQTLKPKPVQIVIPYESHSTSVTLFVQMPDIGVFDGIHIASDRGPNVTRLWKQDNKITVDNLTPGTEYNFFVSTISGTKLSNIYYVPAVKTCLEAPSNLHEGKVTDSSIEIFWNRADGNFQHYEITCVNCAAAFMVQKVSQEAAIFSNLDPATVYTFSIRTEKEGFKDSSPYIKEIQTAPSAVEFLNHSRTSNAVTISWPPARSLLDGYVVSISSESLMKEEILPSTKRTFTFNRLSPGTDFLISIVATKGLKRSQPTVLMVSTYPDPPSDLLILGQEENTIYLSWKLPQGGFEKFQISYCMTPRREKLFQVIVYTNKAKVRNLTPGMDYVFCVKTVRGKDYSVSVMKNVATKPEKPKKLKAFNISAHSFSLHWSLPSGHVDRFHVDLVPDGGFVTIRDLGGGEYQADVSNAVPGTRYEVTVSSISATAYSSPVSRTVATNVTTPGKVVNLTVEAFNYSAVNLIWYLPWQPNGKITSFKISVKHARSGIVVKDVSIRVEDILTGKLPECNENNESFLWSTTSPSPTLGRVTPPPRTTYLSSMLSQSKISSVWKEPISFVVTHLRPYTTYLFEVSAVTTEAGYIDSTIVRTPESGRILDNSTKDLKFAFTNLTPFTVYDAYVAAETSAGIGPKSNISVFTPPEAPGAVFDLQVAEVEATEIRITWKKPRQPNGIINQYRVRVLVSETRVILEDTLLIGKDEASHSLQLLTNRFSNVTEGTSRNQYITDIAAEQLSYVIRRLVPFTEHMISVSAFTIMGEGPPTVLSVRTLEQVPSSIQVINYKNISSSSILLYWDPPEYPNGKITHYTIYAMELDTNRAFQMTTIDNNFVITGLKKYTRYKMRVAASTTVGESSLSEANDIFVRTPEDEPESSPQDVEVTDVTASEISLKWSPPEKPNGIIVAYEVLYRNVNSLFMKNTSTTNIILRDLKPYSLYNVSVRSYTRFGHGEQLSSVLSVRTSETVPDSAPENITYKNISSGEIELSFFPPSSPNGIIQKYTIYLMKSNGNEERTINTTSLVQNIKGLKKYTQYTIEVSASTLKGEGIRSAPVNVLTEEDAPDSPPQDFSVKQLSGVMVKLSWQPPLEPNGIILYYTVYVWDRSSLKTVNVTETSLEFSDLDHNVEYNAYVTASTRFGDGEKRSNIINFRTPEGVPETSPIINTFKNLSSTSVLLSWDPPVKPNGAIISYDLTLQGPSENYSFVTSDNYVILDELSPFTLYSFFAAARTIKGLGPSSVLFFYTDESGFQTEAKLVGLEPVSTYSISITAFTKVGNGNQFSNVVKFTTQESVPDVVQNIQCMATSWQSASVKWDPPKKANGIITHYTITVERNATNISSQDHTYTFMKLLANTSYVFEIRASTSAGEVPSVPMNIAFSNVQSTSATLTWMRPDSIFGYFQNYKITTQLRAKKCREWDSEDCVEHQKIQYLYEADLTEETVYGLKKFRWYRFQVAASTNAGYGNASNWISTQTLPGPPDGPPENVHVVATSPFSINISWSEPTVITGPTFYLIDVKSVDSDEFNISLIKSNEENKTIEVKDLEIFTRYSVVITAFTGNISAAYVDGKSSAEIIVTTLESVPKDPPNNMTFQKIPDEVTKFQLTFLPPSQPNGNIQVYQALVYREDDPTAVQIHNLSIIQKTDTSVIAMLEGLKGGHTYNISVYAINSAGAGPKVQMRITMDIKAQHDGNVTKWYDAYFNKPRPYFTNEGFPNPPCTEGKAKFSGSEEIYIIGADHACMIPGNEDKICNGPLKPKKQYLFKFRATNIMGQFTDSDYSDPVKTLSEGLSERTVEIILSVTLCILSIILLGTAVFAFASSSLDFTTLTFRIRQKQKEGGTYSPRDAEIIDTKFKLDQLITVADLELKDERLTRYSSFFFRRKEIFVIQPISKKSFLQHVEELCTNNNLKFQEEFSELPKFLQDLSSTDADLPWNRAKNRFPNIKPYTESFSNEHKMHFSILLKYGYLCPNEFIATQGPLPGTVGDFWRMVWETRAKTLVMLTQCFEKGRIRCHQYWPEDNKPVTVFGDIVITKLMEDVQIDWTIRDLKIERHGDCMTIRQCNFTAWPEHGVPENSAPLVHFVKLVRASRAHDTTPMIVHCSAGVGRTGVFIALDHLTQHINDHDFVDIYGLVAELRSERMCMVQNLAQYIFLHQCVLDLLSSKGNNQLICFVNYSALQKMDSLDAMEEGKSWTYSRFCGDDGKKIHLQITKHETKSEAKEENMMMDLFETGSYFFYLDGENVTLQPLEVAEGSPLYPGSDGTLSPCQDQMPPEAGSDSSGEEHVLAPPGLQPPHCPGQCLIWACKTCKRKSAPTDRRKAATLRERRRLKKINEAFEALKRRTVANPNQRLPKVEILRSAINYIERLQDLLHRLDQQDKMQELGVDPFSYRPKQENLEGADFLRTCSSQWPSVSDHSRGLVITAKEGPPLASLQTMDMMDGCQFSPSEYFYDGSCIPSPEGEFGDEFEPRVAAFGAHKADLQGSDEDEHVRAPTGHHQAGHCLMWACKACKRKSTTMDRRKAATMRERRRLKKVNQAFDTLKRCTTTNPNQRLPKVEILRNAIRYIESLQELLREQVENYYSLPGQSCSEPTSPTSSCSDGMPECNSPIWSRKSSSFDSVYCPDVPNVYATDKSSLSSLDCLSSIVDRITNSEQPGLPLQDPASLSPVASTDSQPATPGASSSRLIYHVL</sequence>
<dbReference type="InterPro" id="IPR036638">
    <property type="entry name" value="HLH_DNA-bd_sf"/>
</dbReference>
<keyword evidence="12" id="KW-0472">Membrane</keyword>
<feature type="domain" description="Fibronectin type-III" evidence="21">
    <location>
        <begin position="2081"/>
        <end position="2179"/>
    </location>
</feature>
<organism evidence="23 24">
    <name type="scientific">Bos mutus</name>
    <name type="common">wild yak</name>
    <dbReference type="NCBI Taxonomy" id="72004"/>
    <lineage>
        <taxon>Eukaryota</taxon>
        <taxon>Metazoa</taxon>
        <taxon>Chordata</taxon>
        <taxon>Craniata</taxon>
        <taxon>Vertebrata</taxon>
        <taxon>Euteleostomi</taxon>
        <taxon>Mammalia</taxon>
        <taxon>Eutheria</taxon>
        <taxon>Laurasiatheria</taxon>
        <taxon>Artiodactyla</taxon>
        <taxon>Ruminantia</taxon>
        <taxon>Pecora</taxon>
        <taxon>Bovidae</taxon>
        <taxon>Bovinae</taxon>
        <taxon>Bos</taxon>
    </lineage>
</organism>
<dbReference type="FunFam" id="2.60.40.10:FF:001474">
    <property type="entry name" value="Protein tyrosine phosphatase, receptor type Q"/>
    <property type="match status" value="1"/>
</dbReference>
<feature type="domain" description="Fibronectin type-III" evidence="21">
    <location>
        <begin position="1896"/>
        <end position="1987"/>
    </location>
</feature>
<dbReference type="Gene3D" id="3.10.100.10">
    <property type="entry name" value="Mannose-Binding Protein A, subunit A"/>
    <property type="match status" value="1"/>
</dbReference>
<evidence type="ECO:0000259" key="21">
    <source>
        <dbReference type="PROSITE" id="PS50853"/>
    </source>
</evidence>
<evidence type="ECO:0000256" key="12">
    <source>
        <dbReference type="ARBA" id="ARBA00023136"/>
    </source>
</evidence>
<dbReference type="FunFam" id="2.60.40.10:FF:000478">
    <property type="entry name" value="Protein tyrosine phosphatase, receptor type Q"/>
    <property type="match status" value="2"/>
</dbReference>
<evidence type="ECO:0000256" key="5">
    <source>
        <dbReference type="ARBA" id="ARBA00022692"/>
    </source>
</evidence>
<evidence type="ECO:0000313" key="24">
    <source>
        <dbReference type="Proteomes" id="UP000322234"/>
    </source>
</evidence>
<dbReference type="InterPro" id="IPR016130">
    <property type="entry name" value="Tyr_Pase_AS"/>
</dbReference>
<evidence type="ECO:0000256" key="17">
    <source>
        <dbReference type="SAM" id="SignalP"/>
    </source>
</evidence>
<dbReference type="Pfam" id="PF01586">
    <property type="entry name" value="Basic"/>
    <property type="match status" value="2"/>
</dbReference>
<protein>
    <recommendedName>
        <fullName evidence="15">Myogenic factor</fullName>
    </recommendedName>
</protein>
<dbReference type="FunFam" id="2.60.40.10:FF:001217">
    <property type="entry name" value="phosphatidylinositol phosphatase PTPRQ isoform X2"/>
    <property type="match status" value="1"/>
</dbReference>
<evidence type="ECO:0000259" key="19">
    <source>
        <dbReference type="PROSITE" id="PS50055"/>
    </source>
</evidence>
<feature type="domain" description="Fibronectin type-III" evidence="21">
    <location>
        <begin position="432"/>
        <end position="525"/>
    </location>
</feature>
<evidence type="ECO:0000256" key="9">
    <source>
        <dbReference type="ARBA" id="ARBA00022912"/>
    </source>
</evidence>
<dbReference type="PROSITE" id="PS00383">
    <property type="entry name" value="TYR_PHOSPHATASE_1"/>
    <property type="match status" value="1"/>
</dbReference>
<evidence type="ECO:0000256" key="8">
    <source>
        <dbReference type="ARBA" id="ARBA00022801"/>
    </source>
</evidence>
<keyword evidence="10" id="KW-1133">Transmembrane helix</keyword>
<dbReference type="InterPro" id="IPR000387">
    <property type="entry name" value="Tyr_Pase_dom"/>
</dbReference>
<evidence type="ECO:0000256" key="13">
    <source>
        <dbReference type="ARBA" id="ARBA00023180"/>
    </source>
</evidence>
<feature type="domain" description="Fibronectin type-III" evidence="21">
    <location>
        <begin position="1667"/>
        <end position="1756"/>
    </location>
</feature>
<dbReference type="InterPro" id="IPR036116">
    <property type="entry name" value="FN3_sf"/>
</dbReference>
<accession>A0A6B0QQK7</accession>
<dbReference type="CDD" id="cd18934">
    <property type="entry name" value="bHLH_TS_MRF4_Myf6"/>
    <property type="match status" value="1"/>
</dbReference>
<dbReference type="Gene3D" id="3.90.190.10">
    <property type="entry name" value="Protein tyrosine phosphatase superfamily"/>
    <property type="match status" value="1"/>
</dbReference>
<evidence type="ECO:0000259" key="18">
    <source>
        <dbReference type="PROSITE" id="PS50041"/>
    </source>
</evidence>
<feature type="domain" description="Fibronectin type-III" evidence="21">
    <location>
        <begin position="1478"/>
        <end position="1567"/>
    </location>
</feature>
<evidence type="ECO:0000256" key="6">
    <source>
        <dbReference type="ARBA" id="ARBA00022729"/>
    </source>
</evidence>
<dbReference type="Pfam" id="PF00102">
    <property type="entry name" value="Y_phosphatase"/>
    <property type="match status" value="1"/>
</dbReference>
<dbReference type="SMART" id="SM00060">
    <property type="entry name" value="FN3"/>
    <property type="match status" value="19"/>
</dbReference>
<dbReference type="Gene3D" id="4.10.280.10">
    <property type="entry name" value="Helix-loop-helix DNA-binding domain"/>
    <property type="match status" value="2"/>
</dbReference>
<keyword evidence="11 15" id="KW-0238">DNA-binding</keyword>
<name>A0A6B0QQK7_9CETA</name>
<dbReference type="FunFam" id="2.60.40.10:FF:001147">
    <property type="entry name" value="phosphatidylinositol phosphatase PTPRQ isoform X3"/>
    <property type="match status" value="1"/>
</dbReference>
<dbReference type="InterPro" id="IPR000242">
    <property type="entry name" value="PTP_cat"/>
</dbReference>
<proteinExistence type="predicted"/>
<evidence type="ECO:0000256" key="7">
    <source>
        <dbReference type="ARBA" id="ARBA00022782"/>
    </source>
</evidence>
<dbReference type="PROSITE" id="PS50041">
    <property type="entry name" value="C_TYPE_LECTIN_2"/>
    <property type="match status" value="1"/>
</dbReference>
<dbReference type="CDD" id="cd18937">
    <property type="entry name" value="bHLH_TS_Myf5"/>
    <property type="match status" value="1"/>
</dbReference>
<evidence type="ECO:0000256" key="15">
    <source>
        <dbReference type="RuleBase" id="RU003428"/>
    </source>
</evidence>
<feature type="domain" description="Fibronectin type-III" evidence="21">
    <location>
        <begin position="526"/>
        <end position="612"/>
    </location>
</feature>
<dbReference type="SMART" id="SM00034">
    <property type="entry name" value="CLECT"/>
    <property type="match status" value="1"/>
</dbReference>
<dbReference type="Pfam" id="PF00010">
    <property type="entry name" value="HLH"/>
    <property type="match status" value="2"/>
</dbReference>
<dbReference type="SUPFAM" id="SSF56436">
    <property type="entry name" value="C-type lectin-like"/>
    <property type="match status" value="1"/>
</dbReference>
<dbReference type="InterPro" id="IPR016186">
    <property type="entry name" value="C-type_lectin-like/link_sf"/>
</dbReference>
<dbReference type="FunFam" id="4.10.280.10:FF:000005">
    <property type="entry name" value="Myogenic factor"/>
    <property type="match status" value="2"/>
</dbReference>
<dbReference type="Gene3D" id="2.60.40.10">
    <property type="entry name" value="Immunoglobulins"/>
    <property type="match status" value="19"/>
</dbReference>
<evidence type="ECO:0000259" key="22">
    <source>
        <dbReference type="PROSITE" id="PS50888"/>
    </source>
</evidence>
<feature type="chain" id="PRO_5025538814" description="Myogenic factor" evidence="17">
    <location>
        <begin position="23"/>
        <end position="3286"/>
    </location>
</feature>
<evidence type="ECO:0000259" key="20">
    <source>
        <dbReference type="PROSITE" id="PS50056"/>
    </source>
</evidence>
<dbReference type="Pfam" id="PF12232">
    <property type="entry name" value="Myf5"/>
    <property type="match status" value="1"/>
</dbReference>
<feature type="domain" description="Fibronectin type-III" evidence="21">
    <location>
        <begin position="1252"/>
        <end position="1377"/>
    </location>
</feature>
<dbReference type="InterPro" id="IPR003961">
    <property type="entry name" value="FN3_dom"/>
</dbReference>
<keyword evidence="7" id="KW-0221">Differentiation</keyword>
<comment type="function">
    <text evidence="15">Induces fibroblasts to differentiate into myoblasts. Acts as a transcriptional activator that promotes transcription of muscle-specific target genes and plays a role in muscle differentiation.</text>
</comment>
<evidence type="ECO:0000256" key="2">
    <source>
        <dbReference type="ARBA" id="ARBA00004167"/>
    </source>
</evidence>
<dbReference type="InterPro" id="IPR001304">
    <property type="entry name" value="C-type_lectin-like"/>
</dbReference>
<dbReference type="PANTHER" id="PTHR46957">
    <property type="entry name" value="CYTOKINE RECEPTOR"/>
    <property type="match status" value="1"/>
</dbReference>
<dbReference type="InterPro" id="IPR013783">
    <property type="entry name" value="Ig-like_fold"/>
</dbReference>
<dbReference type="CDD" id="cd00037">
    <property type="entry name" value="CLECT"/>
    <property type="match status" value="1"/>
</dbReference>
<dbReference type="SUPFAM" id="SSF52799">
    <property type="entry name" value="(Phosphotyrosine protein) phosphatases II"/>
    <property type="match status" value="1"/>
</dbReference>
<feature type="signal peptide" evidence="17">
    <location>
        <begin position="1"/>
        <end position="22"/>
    </location>
</feature>
<dbReference type="FunFam" id="2.60.40.10:FF:001645">
    <property type="entry name" value="Protein tyrosine phosphatase, receptor type Q"/>
    <property type="match status" value="1"/>
</dbReference>
<dbReference type="CDD" id="cd00063">
    <property type="entry name" value="FN3"/>
    <property type="match status" value="16"/>
</dbReference>
<feature type="domain" description="Fibronectin type-III" evidence="21">
    <location>
        <begin position="1758"/>
        <end position="1848"/>
    </location>
</feature>
<feature type="region of interest" description="Disordered" evidence="16">
    <location>
        <begin position="2853"/>
        <end position="2882"/>
    </location>
</feature>
<dbReference type="GO" id="GO:0016020">
    <property type="term" value="C:membrane"/>
    <property type="evidence" value="ECO:0007669"/>
    <property type="project" value="UniProtKB-SubCell"/>
</dbReference>
<dbReference type="GO" id="GO:0046983">
    <property type="term" value="F:protein dimerization activity"/>
    <property type="evidence" value="ECO:0007669"/>
    <property type="project" value="InterPro"/>
</dbReference>
<feature type="domain" description="Fibronectin type-III" evidence="21">
    <location>
        <begin position="330"/>
        <end position="431"/>
    </location>
</feature>
<feature type="domain" description="C-type lectin" evidence="18">
    <location>
        <begin position="201"/>
        <end position="324"/>
    </location>
</feature>
<dbReference type="GO" id="GO:0030154">
    <property type="term" value="P:cell differentiation"/>
    <property type="evidence" value="ECO:0007669"/>
    <property type="project" value="UniProtKB-KW"/>
</dbReference>
<dbReference type="FunFam" id="2.60.40.10:FF:001266">
    <property type="entry name" value="Protein tyrosine phosphatase, receptor type Q"/>
    <property type="match status" value="1"/>
</dbReference>
<evidence type="ECO:0000256" key="16">
    <source>
        <dbReference type="SAM" id="MobiDB-lite"/>
    </source>
</evidence>
<dbReference type="SMART" id="SM00404">
    <property type="entry name" value="PTPc_motif"/>
    <property type="match status" value="1"/>
</dbReference>
<feature type="domain" description="BHLH" evidence="22">
    <location>
        <begin position="3114"/>
        <end position="3165"/>
    </location>
</feature>
<dbReference type="EMBL" id="VBQZ03000003">
    <property type="protein sequence ID" value="MXQ80178.1"/>
    <property type="molecule type" value="Genomic_DNA"/>
</dbReference>
<dbReference type="SMART" id="SM00520">
    <property type="entry name" value="BASIC"/>
    <property type="match status" value="2"/>
</dbReference>
<feature type="region of interest" description="Disordered" evidence="16">
    <location>
        <begin position="3248"/>
        <end position="3280"/>
    </location>
</feature>
<keyword evidence="24" id="KW-1185">Reference proteome</keyword>
<dbReference type="PROSITE" id="PS50888">
    <property type="entry name" value="BHLH"/>
    <property type="match status" value="2"/>
</dbReference>
<dbReference type="PROSITE" id="PS50055">
    <property type="entry name" value="TYR_PHOSPHATASE_PTP"/>
    <property type="match status" value="1"/>
</dbReference>
<evidence type="ECO:0000256" key="4">
    <source>
        <dbReference type="ARBA" id="ARBA00022541"/>
    </source>
</evidence>
<dbReference type="InterPro" id="IPR029021">
    <property type="entry name" value="Prot-tyrosine_phosphatase-like"/>
</dbReference>
<feature type="domain" description="BHLH" evidence="22">
    <location>
        <begin position="2912"/>
        <end position="2963"/>
    </location>
</feature>
<dbReference type="PROSITE" id="PS50056">
    <property type="entry name" value="TYR_PHOSPHATASE_2"/>
    <property type="match status" value="1"/>
</dbReference>
<evidence type="ECO:0000256" key="14">
    <source>
        <dbReference type="ARBA" id="ARBA00023242"/>
    </source>
</evidence>
<feature type="domain" description="Fibronectin type-III" evidence="21">
    <location>
        <begin position="1139"/>
        <end position="1249"/>
    </location>
</feature>
<keyword evidence="5" id="KW-0812">Transmembrane</keyword>
<feature type="compositionally biased region" description="Polar residues" evidence="16">
    <location>
        <begin position="3263"/>
        <end position="3280"/>
    </location>
</feature>
<keyword evidence="8" id="KW-0378">Hydrolase</keyword>
<feature type="domain" description="Fibronectin type-III" evidence="21">
    <location>
        <begin position="1378"/>
        <end position="1473"/>
    </location>
</feature>
<dbReference type="PROSITE" id="PS50853">
    <property type="entry name" value="FN3"/>
    <property type="match status" value="15"/>
</dbReference>
<dbReference type="FunFam" id="3.90.190.10:FF:000041">
    <property type="entry name" value="phosphatidylinositol phosphatase PTPRQ isoform X1"/>
    <property type="match status" value="1"/>
</dbReference>
<keyword evidence="6 17" id="KW-0732">Signal</keyword>
<dbReference type="FunFam" id="2.60.40.10:FF:001685">
    <property type="entry name" value="phosphatidylinositol phosphatase PTPRQ isoform X2"/>
    <property type="match status" value="1"/>
</dbReference>
<comment type="caution">
    <text evidence="23">The sequence shown here is derived from an EMBL/GenBank/DDBJ whole genome shotgun (WGS) entry which is preliminary data.</text>
</comment>
<dbReference type="PANTHER" id="PTHR46957:SF1">
    <property type="entry name" value="PHOSPHATIDYLINOSITOL PHOSPHATASE PTPRQ"/>
    <property type="match status" value="1"/>
</dbReference>
<keyword evidence="9" id="KW-0904">Protein phosphatase</keyword>
<dbReference type="InterPro" id="IPR011598">
    <property type="entry name" value="bHLH_dom"/>
</dbReference>
<dbReference type="GO" id="GO:0005634">
    <property type="term" value="C:nucleus"/>
    <property type="evidence" value="ECO:0007669"/>
    <property type="project" value="UniProtKB-SubCell"/>
</dbReference>
<evidence type="ECO:0000313" key="23">
    <source>
        <dbReference type="EMBL" id="MXQ80178.1"/>
    </source>
</evidence>
<feature type="domain" description="Fibronectin type-III" evidence="21">
    <location>
        <begin position="2184"/>
        <end position="2285"/>
    </location>
</feature>
<keyword evidence="4" id="KW-0517">Myogenesis</keyword>
<evidence type="ECO:0000256" key="3">
    <source>
        <dbReference type="ARBA" id="ARBA00022473"/>
    </source>
</evidence>
<keyword evidence="3" id="KW-0217">Developmental protein</keyword>
<dbReference type="InterPro" id="IPR050713">
    <property type="entry name" value="RTP_Phos/Ushers"/>
</dbReference>
<evidence type="ECO:0000256" key="10">
    <source>
        <dbReference type="ARBA" id="ARBA00022989"/>
    </source>
</evidence>
<dbReference type="Pfam" id="PF00041">
    <property type="entry name" value="fn3"/>
    <property type="match status" value="14"/>
</dbReference>
<evidence type="ECO:0000256" key="11">
    <source>
        <dbReference type="ARBA" id="ARBA00023125"/>
    </source>
</evidence>
<keyword evidence="13" id="KW-0325">Glycoprotein</keyword>
<dbReference type="Proteomes" id="UP000322234">
    <property type="component" value="Unassembled WGS sequence"/>
</dbReference>
<comment type="subcellular location">
    <subcellularLocation>
        <location evidence="2">Membrane</location>
        <topology evidence="2">Single-pass membrane protein</topology>
    </subcellularLocation>
    <subcellularLocation>
        <location evidence="1 15">Nucleus</location>
    </subcellularLocation>
</comment>
<dbReference type="InterPro" id="IPR022032">
    <property type="entry name" value="Myf5"/>
</dbReference>
<dbReference type="InterPro" id="IPR003595">
    <property type="entry name" value="Tyr_Pase_cat"/>
</dbReference>
<reference evidence="23" key="1">
    <citation type="submission" date="2019-10" db="EMBL/GenBank/DDBJ databases">
        <title>The sequence and de novo assembly of the wild yak genome.</title>
        <authorList>
            <person name="Liu Y."/>
        </authorList>
    </citation>
    <scope>NUCLEOTIDE SEQUENCE [LARGE SCALE GENOMIC DNA]</scope>
    <source>
        <strain evidence="23">WY2019</strain>
    </source>
</reference>
<evidence type="ECO:0000256" key="1">
    <source>
        <dbReference type="ARBA" id="ARBA00004123"/>
    </source>
</evidence>
<feature type="domain" description="Fibronectin type-III" evidence="21">
    <location>
        <begin position="785"/>
        <end position="874"/>
    </location>
</feature>
<dbReference type="SMART" id="SM00194">
    <property type="entry name" value="PTPc"/>
    <property type="match status" value="1"/>
</dbReference>
<feature type="domain" description="Tyrosine-protein phosphatase" evidence="19">
    <location>
        <begin position="2507"/>
        <end position="2756"/>
    </location>
</feature>
<keyword evidence="14 15" id="KW-0539">Nucleus</keyword>
<feature type="domain" description="Fibronectin type-III" evidence="21">
    <location>
        <begin position="1572"/>
        <end position="1662"/>
    </location>
</feature>
<dbReference type="FunFam" id="2.60.40.10:FF:002575">
    <property type="entry name" value="Protein tyrosine phosphatase, receptor type Q"/>
    <property type="match status" value="1"/>
</dbReference>
<feature type="domain" description="Fibronectin type-III" evidence="21">
    <location>
        <begin position="962"/>
        <end position="1053"/>
    </location>
</feature>
<feature type="domain" description="Tyrosine specific protein phosphatases" evidence="20">
    <location>
        <begin position="2676"/>
        <end position="2747"/>
    </location>
</feature>
<dbReference type="InterPro" id="IPR016187">
    <property type="entry name" value="CTDL_fold"/>
</dbReference>
<dbReference type="PRINTS" id="PR00700">
    <property type="entry name" value="PRTYPHPHTASE"/>
</dbReference>
<dbReference type="SMART" id="SM00353">
    <property type="entry name" value="HLH"/>
    <property type="match status" value="2"/>
</dbReference>
<dbReference type="GO" id="GO:0007517">
    <property type="term" value="P:muscle organ development"/>
    <property type="evidence" value="ECO:0007669"/>
    <property type="project" value="UniProtKB-KW"/>
</dbReference>
<dbReference type="GO" id="GO:0004725">
    <property type="term" value="F:protein tyrosine phosphatase activity"/>
    <property type="evidence" value="ECO:0007669"/>
    <property type="project" value="InterPro"/>
</dbReference>